<proteinExistence type="predicted"/>
<accession>A0A4S8RAC3</accession>
<organism evidence="3 4">
    <name type="scientific">Botrytis galanthina</name>
    <dbReference type="NCBI Taxonomy" id="278940"/>
    <lineage>
        <taxon>Eukaryota</taxon>
        <taxon>Fungi</taxon>
        <taxon>Dikarya</taxon>
        <taxon>Ascomycota</taxon>
        <taxon>Pezizomycotina</taxon>
        <taxon>Leotiomycetes</taxon>
        <taxon>Helotiales</taxon>
        <taxon>Sclerotiniaceae</taxon>
        <taxon>Botrytis</taxon>
    </lineage>
</organism>
<sequence>MSSPTKPPAEKITTPPPTNPKKKSFSSPNEMVTFIIGTGDKQETFQIHKQIACEHSEVWNRAFNSVFVEGQTQTYRIEDTGPEVFRLLTQWVYRDKCDLIHPGDWDGSHGDDFASIRQCIVEDGVLLQLWVLAEKFLIPRLQNYTMRVLCGKVSIFNPSLSSKNCRYVYDNTAESSALRRFVVEYGCWGKTASFHEKDLFSYPVEALGDMIMTLKRQLPENVRARKRSQMIGDNYLVEEIPTIGELYPASAILRRMAANGRFSGRLTRVGR</sequence>
<dbReference type="CDD" id="cd18186">
    <property type="entry name" value="BTB_POZ_ZBTB_KLHL-like"/>
    <property type="match status" value="1"/>
</dbReference>
<dbReference type="EMBL" id="PQXL01000022">
    <property type="protein sequence ID" value="THV54650.1"/>
    <property type="molecule type" value="Genomic_DNA"/>
</dbReference>
<name>A0A4S8RAC3_9HELO</name>
<evidence type="ECO:0000313" key="3">
    <source>
        <dbReference type="EMBL" id="THV54650.1"/>
    </source>
</evidence>
<evidence type="ECO:0000259" key="2">
    <source>
        <dbReference type="PROSITE" id="PS50097"/>
    </source>
</evidence>
<dbReference type="Gene3D" id="3.30.710.10">
    <property type="entry name" value="Potassium Channel Kv1.1, Chain A"/>
    <property type="match status" value="1"/>
</dbReference>
<protein>
    <recommendedName>
        <fullName evidence="2">BTB domain-containing protein</fullName>
    </recommendedName>
</protein>
<feature type="region of interest" description="Disordered" evidence="1">
    <location>
        <begin position="1"/>
        <end position="26"/>
    </location>
</feature>
<dbReference type="Pfam" id="PF00651">
    <property type="entry name" value="BTB"/>
    <property type="match status" value="1"/>
</dbReference>
<feature type="domain" description="BTB" evidence="2">
    <location>
        <begin position="30"/>
        <end position="101"/>
    </location>
</feature>
<evidence type="ECO:0000313" key="4">
    <source>
        <dbReference type="Proteomes" id="UP000308671"/>
    </source>
</evidence>
<dbReference type="InterPro" id="IPR011333">
    <property type="entry name" value="SKP1/BTB/POZ_sf"/>
</dbReference>
<dbReference type="PROSITE" id="PS50097">
    <property type="entry name" value="BTB"/>
    <property type="match status" value="1"/>
</dbReference>
<comment type="caution">
    <text evidence="3">The sequence shown here is derived from an EMBL/GenBank/DDBJ whole genome shotgun (WGS) entry which is preliminary data.</text>
</comment>
<reference evidence="3 4" key="1">
    <citation type="submission" date="2017-12" db="EMBL/GenBank/DDBJ databases">
        <title>Comparative genomics of Botrytis spp.</title>
        <authorList>
            <person name="Valero-Jimenez C.A."/>
            <person name="Tapia P."/>
            <person name="Veloso J."/>
            <person name="Silva-Moreno E."/>
            <person name="Staats M."/>
            <person name="Valdes J.H."/>
            <person name="Van Kan J.A.L."/>
        </authorList>
    </citation>
    <scope>NUCLEOTIDE SEQUENCE [LARGE SCALE GENOMIC DNA]</scope>
    <source>
        <strain evidence="3 4">MUCL435</strain>
    </source>
</reference>
<dbReference type="InterPro" id="IPR000210">
    <property type="entry name" value="BTB/POZ_dom"/>
</dbReference>
<evidence type="ECO:0000256" key="1">
    <source>
        <dbReference type="SAM" id="MobiDB-lite"/>
    </source>
</evidence>
<keyword evidence="4" id="KW-1185">Reference proteome</keyword>
<dbReference type="AlphaFoldDB" id="A0A4S8RAC3"/>
<dbReference type="PANTHER" id="PTHR47843:SF2">
    <property type="entry name" value="BTB DOMAIN-CONTAINING PROTEIN"/>
    <property type="match status" value="1"/>
</dbReference>
<dbReference type="Proteomes" id="UP000308671">
    <property type="component" value="Unassembled WGS sequence"/>
</dbReference>
<dbReference type="PANTHER" id="PTHR47843">
    <property type="entry name" value="BTB DOMAIN-CONTAINING PROTEIN-RELATED"/>
    <property type="match status" value="1"/>
</dbReference>
<dbReference type="OrthoDB" id="194443at2759"/>
<gene>
    <name evidence="3" type="ORF">BGAL_0022g00060</name>
</gene>
<dbReference type="SUPFAM" id="SSF54695">
    <property type="entry name" value="POZ domain"/>
    <property type="match status" value="1"/>
</dbReference>